<comment type="subcellular location">
    <subcellularLocation>
        <location evidence="1">Nucleus</location>
    </subcellularLocation>
</comment>
<dbReference type="STRING" id="268505.A0A2A9PG41"/>
<evidence type="ECO:0000256" key="4">
    <source>
        <dbReference type="ARBA" id="ARBA00023242"/>
    </source>
</evidence>
<reference evidence="7 8" key="2">
    <citation type="journal article" date="2017" name="Sci. Rep.">
        <title>Ant-infecting Ophiocordyceps genomes reveal a high diversity of potential behavioral manipulation genes and a possible major role for enterotoxins.</title>
        <authorList>
            <person name="de Bekker C."/>
            <person name="Ohm R.A."/>
            <person name="Evans H.C."/>
            <person name="Brachmann A."/>
            <person name="Hughes D.P."/>
        </authorList>
    </citation>
    <scope>NUCLEOTIDE SEQUENCE [LARGE SCALE GENOMIC DNA]</scope>
    <source>
        <strain evidence="7 8">SC16a</strain>
    </source>
</reference>
<dbReference type="Gene3D" id="1.20.5.170">
    <property type="match status" value="1"/>
</dbReference>
<feature type="compositionally biased region" description="Acidic residues" evidence="5">
    <location>
        <begin position="100"/>
        <end position="109"/>
    </location>
</feature>
<evidence type="ECO:0000256" key="5">
    <source>
        <dbReference type="SAM" id="MobiDB-lite"/>
    </source>
</evidence>
<organism evidence="7 8">
    <name type="scientific">Ophiocordyceps unilateralis</name>
    <name type="common">Zombie-ant fungus</name>
    <name type="synonym">Torrubia unilateralis</name>
    <dbReference type="NCBI Taxonomy" id="268505"/>
    <lineage>
        <taxon>Eukaryota</taxon>
        <taxon>Fungi</taxon>
        <taxon>Dikarya</taxon>
        <taxon>Ascomycota</taxon>
        <taxon>Pezizomycotina</taxon>
        <taxon>Sordariomycetes</taxon>
        <taxon>Hypocreomycetidae</taxon>
        <taxon>Hypocreales</taxon>
        <taxon>Ophiocordycipitaceae</taxon>
        <taxon>Ophiocordyceps</taxon>
    </lineage>
</organism>
<keyword evidence="2" id="KW-0805">Transcription regulation</keyword>
<evidence type="ECO:0000256" key="2">
    <source>
        <dbReference type="ARBA" id="ARBA00023015"/>
    </source>
</evidence>
<dbReference type="InterPro" id="IPR046347">
    <property type="entry name" value="bZIP_sf"/>
</dbReference>
<dbReference type="PANTHER" id="PTHR19304">
    <property type="entry name" value="CYCLIC-AMP RESPONSE ELEMENT BINDING PROTEIN"/>
    <property type="match status" value="1"/>
</dbReference>
<dbReference type="InterPro" id="IPR004827">
    <property type="entry name" value="bZIP"/>
</dbReference>
<accession>A0A2A9PG41</accession>
<feature type="compositionally biased region" description="Pro residues" evidence="5">
    <location>
        <begin position="80"/>
        <end position="96"/>
    </location>
</feature>
<dbReference type="SMART" id="SM00338">
    <property type="entry name" value="BRLZ"/>
    <property type="match status" value="1"/>
</dbReference>
<name>A0A2A9PG41_OPHUN</name>
<dbReference type="Proteomes" id="UP000037136">
    <property type="component" value="Unassembled WGS sequence"/>
</dbReference>
<feature type="region of interest" description="Disordered" evidence="5">
    <location>
        <begin position="65"/>
        <end position="130"/>
    </location>
</feature>
<dbReference type="AlphaFoldDB" id="A0A2A9PG41"/>
<keyword evidence="8" id="KW-1185">Reference proteome</keyword>
<dbReference type="PROSITE" id="PS00036">
    <property type="entry name" value="BZIP_BASIC"/>
    <property type="match status" value="1"/>
</dbReference>
<dbReference type="EMBL" id="LAZP02000166">
    <property type="protein sequence ID" value="PFH59882.1"/>
    <property type="molecule type" value="Genomic_DNA"/>
</dbReference>
<dbReference type="Pfam" id="PF00170">
    <property type="entry name" value="bZIP_1"/>
    <property type="match status" value="1"/>
</dbReference>
<gene>
    <name evidence="7" type="ORF">XA68_11740</name>
</gene>
<dbReference type="SUPFAM" id="SSF57959">
    <property type="entry name" value="Leucine zipper domain"/>
    <property type="match status" value="1"/>
</dbReference>
<feature type="domain" description="BZIP" evidence="6">
    <location>
        <begin position="127"/>
        <end position="190"/>
    </location>
</feature>
<dbReference type="GO" id="GO:0005634">
    <property type="term" value="C:nucleus"/>
    <property type="evidence" value="ECO:0007669"/>
    <property type="project" value="UniProtKB-SubCell"/>
</dbReference>
<comment type="caution">
    <text evidence="7">The sequence shown here is derived from an EMBL/GenBank/DDBJ whole genome shotgun (WGS) entry which is preliminary data.</text>
</comment>
<dbReference type="InterPro" id="IPR051027">
    <property type="entry name" value="bZIP_transcription_factors"/>
</dbReference>
<sequence length="312" mass="34479">MNITSMAVLNNDMTLDPRIDLPDFGIKSEKEAAAASSTMVLTPHMFDLDFEMLQAPAVTQTVVAPMTPEGSRTPPATAAAPPPPPPPPSSRRPSPPPDKDDGDENDDDDSARRRKRRRTSSTTAKDEARRARCLERNRVAASKCREKKKQWVHELEASKLELEKHHANLQREYGGLLDESTRIKTSLMAHAACHDHNIDSWIEAEATRFVKRSQPGTTVSAPPQPGEFAPLGNENFSLSLPLSLYFSLALSLSLSLSLTRAAQQQPVPSSIDDAQQPPSTVSYGFLSESLFPDDDFPHDDDFFDDEDYKLLS</sequence>
<dbReference type="OrthoDB" id="295274at2759"/>
<evidence type="ECO:0000259" key="6">
    <source>
        <dbReference type="PROSITE" id="PS50217"/>
    </source>
</evidence>
<dbReference type="CDD" id="cd14687">
    <property type="entry name" value="bZIP_ATF2"/>
    <property type="match status" value="1"/>
</dbReference>
<keyword evidence="3" id="KW-0804">Transcription</keyword>
<proteinExistence type="predicted"/>
<reference evidence="7 8" key="1">
    <citation type="journal article" date="2015" name="BMC Genomics">
        <title>Gene expression during zombie ant biting behavior reflects the complexity underlying fungal parasitic behavioral manipulation.</title>
        <authorList>
            <person name="de Bekker C."/>
            <person name="Ohm R.A."/>
            <person name="Loreto R.G."/>
            <person name="Sebastian A."/>
            <person name="Albert I."/>
            <person name="Merrow M."/>
            <person name="Brachmann A."/>
            <person name="Hughes D.P."/>
        </authorList>
    </citation>
    <scope>NUCLEOTIDE SEQUENCE [LARGE SCALE GENOMIC DNA]</scope>
    <source>
        <strain evidence="7 8">SC16a</strain>
    </source>
</reference>
<evidence type="ECO:0000313" key="7">
    <source>
        <dbReference type="EMBL" id="PFH59882.1"/>
    </source>
</evidence>
<dbReference type="PROSITE" id="PS50217">
    <property type="entry name" value="BZIP"/>
    <property type="match status" value="1"/>
</dbReference>
<evidence type="ECO:0000313" key="8">
    <source>
        <dbReference type="Proteomes" id="UP000037136"/>
    </source>
</evidence>
<protein>
    <recommendedName>
        <fullName evidence="6">BZIP domain-containing protein</fullName>
    </recommendedName>
</protein>
<dbReference type="GO" id="GO:0003700">
    <property type="term" value="F:DNA-binding transcription factor activity"/>
    <property type="evidence" value="ECO:0007669"/>
    <property type="project" value="InterPro"/>
</dbReference>
<evidence type="ECO:0000256" key="1">
    <source>
        <dbReference type="ARBA" id="ARBA00004123"/>
    </source>
</evidence>
<keyword evidence="4" id="KW-0539">Nucleus</keyword>
<evidence type="ECO:0000256" key="3">
    <source>
        <dbReference type="ARBA" id="ARBA00023163"/>
    </source>
</evidence>